<feature type="region of interest" description="Disordered" evidence="6">
    <location>
        <begin position="464"/>
        <end position="485"/>
    </location>
</feature>
<dbReference type="Proteomes" id="UP000438914">
    <property type="component" value="Unassembled WGS sequence"/>
</dbReference>
<evidence type="ECO:0000256" key="1">
    <source>
        <dbReference type="ARBA" id="ARBA00003416"/>
    </source>
</evidence>
<keyword evidence="8" id="KW-1185">Reference proteome</keyword>
<evidence type="ECO:0000256" key="2">
    <source>
        <dbReference type="ARBA" id="ARBA00009840"/>
    </source>
</evidence>
<dbReference type="PANTHER" id="PTHR30563">
    <property type="entry name" value="DNA RECOMBINATION PROTEIN RMUC"/>
    <property type="match status" value="1"/>
</dbReference>
<evidence type="ECO:0000313" key="8">
    <source>
        <dbReference type="Proteomes" id="UP000438914"/>
    </source>
</evidence>
<comment type="caution">
    <text evidence="7">The sequence shown here is derived from an EMBL/GenBank/DDBJ whole genome shotgun (WGS) entry which is preliminary data.</text>
</comment>
<protein>
    <submittedName>
        <fullName evidence="7">DNA recombination protein RmuC</fullName>
    </submittedName>
</protein>
<dbReference type="AlphaFoldDB" id="A0A7K0KEZ4"/>
<evidence type="ECO:0000256" key="4">
    <source>
        <dbReference type="ARBA" id="ARBA00023172"/>
    </source>
</evidence>
<comment type="function">
    <text evidence="1">Involved in DNA recombination.</text>
</comment>
<dbReference type="Pfam" id="PF02646">
    <property type="entry name" value="RmuC"/>
    <property type="match status" value="1"/>
</dbReference>
<dbReference type="EMBL" id="VUNG01000014">
    <property type="protein sequence ID" value="MST84419.1"/>
    <property type="molecule type" value="Genomic_DNA"/>
</dbReference>
<dbReference type="InterPro" id="IPR003798">
    <property type="entry name" value="DNA_recombination_RmuC"/>
</dbReference>
<comment type="similarity">
    <text evidence="2">Belongs to the RmuC family.</text>
</comment>
<accession>A0A7K0KEZ4</accession>
<dbReference type="GO" id="GO:0006310">
    <property type="term" value="P:DNA recombination"/>
    <property type="evidence" value="ECO:0007669"/>
    <property type="project" value="UniProtKB-KW"/>
</dbReference>
<keyword evidence="4" id="KW-0233">DNA recombination</keyword>
<proteinExistence type="inferred from homology"/>
<evidence type="ECO:0000256" key="5">
    <source>
        <dbReference type="SAM" id="Coils"/>
    </source>
</evidence>
<gene>
    <name evidence="7" type="ORF">FYJ73_07015</name>
</gene>
<organism evidence="7 8">
    <name type="scientific">Hallella mizrahii</name>
    <dbReference type="NCBI Taxonomy" id="2606637"/>
    <lineage>
        <taxon>Bacteria</taxon>
        <taxon>Pseudomonadati</taxon>
        <taxon>Bacteroidota</taxon>
        <taxon>Bacteroidia</taxon>
        <taxon>Bacteroidales</taxon>
        <taxon>Prevotellaceae</taxon>
        <taxon>Hallella</taxon>
    </lineage>
</organism>
<evidence type="ECO:0000313" key="7">
    <source>
        <dbReference type="EMBL" id="MST84419.1"/>
    </source>
</evidence>
<name>A0A7K0KEZ4_9BACT</name>
<dbReference type="PANTHER" id="PTHR30563:SF0">
    <property type="entry name" value="DNA RECOMBINATION PROTEIN RMUC"/>
    <property type="match status" value="1"/>
</dbReference>
<keyword evidence="3 5" id="KW-0175">Coiled coil</keyword>
<feature type="coiled-coil region" evidence="5">
    <location>
        <begin position="25"/>
        <end position="144"/>
    </location>
</feature>
<sequence>MNILGIIIGLLAGIVIGYLFAHSKNAAAETRAAMLTQQIAKLEEDINKQKEELQANYQRQLQDQRQQQAEQQQTLREQQTEQLQTLRQQQAEQLQSLRQQQSEQLQSLKQQQAEQLQTMRQQQADQLQQQSSLLKEQINTASEEILKRRAADLNSVNQQQMSALLNPLHENLKLMKEAVEKSDHDQTVLMSRLDASIQENLKQAHEVGQRADKLAEALTGENKTQGNFGELRLRTLLEQMGLEEGVQFEEQVTLKDEQGRTVHEEDGHKMIPDVILHFPDKRDVIIDAKMSLKAFEDYHNATTDAERDEALQRHLTSVRSHVKELTRKKYAKYAANGKVQLDFVVMYVYSESALQLALTHDPALWKDAYDQGVIISGSQNLYMMLRVLEMTWRQVRQAENQDAMLKAADEIINRVQLFYERFQTADQLLDRTRKAFDDVKTTTAPTGMGIATAANKLLKYGAQENPKRKVRLPKNSTESLEDKED</sequence>
<evidence type="ECO:0000256" key="6">
    <source>
        <dbReference type="SAM" id="MobiDB-lite"/>
    </source>
</evidence>
<dbReference type="RefSeq" id="WP_154534005.1">
    <property type="nucleotide sequence ID" value="NZ_VUNG01000014.1"/>
</dbReference>
<reference evidence="7 8" key="1">
    <citation type="submission" date="2019-08" db="EMBL/GenBank/DDBJ databases">
        <title>In-depth cultivation of the pig gut microbiome towards novel bacterial diversity and tailored functional studies.</title>
        <authorList>
            <person name="Wylensek D."/>
            <person name="Hitch T.C.A."/>
            <person name="Clavel T."/>
        </authorList>
    </citation>
    <scope>NUCLEOTIDE SEQUENCE [LARGE SCALE GENOMIC DNA]</scope>
    <source>
        <strain evidence="7 8">LKV-178-WT-2A</strain>
    </source>
</reference>
<evidence type="ECO:0000256" key="3">
    <source>
        <dbReference type="ARBA" id="ARBA00023054"/>
    </source>
</evidence>